<dbReference type="RefSeq" id="WP_058422681.1">
    <property type="nucleotide sequence ID" value="NZ_LKEF01000085.1"/>
</dbReference>
<dbReference type="Pfam" id="PF20178">
    <property type="entry name" value="ToxA_N"/>
    <property type="match status" value="1"/>
</dbReference>
<feature type="transmembrane region" description="Helical" evidence="2">
    <location>
        <begin position="367"/>
        <end position="389"/>
    </location>
</feature>
<keyword evidence="2" id="KW-0812">Transmembrane</keyword>
<evidence type="ECO:0000313" key="5">
    <source>
        <dbReference type="Proteomes" id="UP000054197"/>
    </source>
</evidence>
<dbReference type="Gene3D" id="3.40.50.11550">
    <property type="match status" value="1"/>
</dbReference>
<feature type="region of interest" description="Disordered" evidence="1">
    <location>
        <begin position="459"/>
        <end position="495"/>
    </location>
</feature>
<evidence type="ECO:0000256" key="1">
    <source>
        <dbReference type="SAM" id="MobiDB-lite"/>
    </source>
</evidence>
<keyword evidence="2" id="KW-0472">Membrane</keyword>
<reference evidence="4 5" key="1">
    <citation type="submission" date="2015-09" db="EMBL/GenBank/DDBJ databases">
        <title>Genome sequence of ICMP 11288.</title>
        <authorList>
            <person name="Visnovsky S."/>
            <person name="Lu A."/>
            <person name="Panda P."/>
            <person name="Pitman A."/>
        </authorList>
    </citation>
    <scope>NUCLEOTIDE SEQUENCE [LARGE SCALE GENOMIC DNA]</scope>
    <source>
        <strain evidence="4 5">ICMP 11288</strain>
    </source>
</reference>
<dbReference type="Proteomes" id="UP000054197">
    <property type="component" value="Unassembled WGS sequence"/>
</dbReference>
<gene>
    <name evidence="4" type="ORF">AO063_26395</name>
</gene>
<dbReference type="EMBL" id="LKEF01000085">
    <property type="protein sequence ID" value="KTB55231.1"/>
    <property type="molecule type" value="Genomic_DNA"/>
</dbReference>
<organism evidence="4 5">
    <name type="scientific">Pseudomonas fluorescens ICMP 11288</name>
    <dbReference type="NCBI Taxonomy" id="1198309"/>
    <lineage>
        <taxon>Bacteria</taxon>
        <taxon>Pseudomonadati</taxon>
        <taxon>Pseudomonadota</taxon>
        <taxon>Gammaproteobacteria</taxon>
        <taxon>Pseudomonadales</taxon>
        <taxon>Pseudomonadaceae</taxon>
        <taxon>Pseudomonas</taxon>
    </lineage>
</organism>
<feature type="transmembrane region" description="Helical" evidence="2">
    <location>
        <begin position="410"/>
        <end position="429"/>
    </location>
</feature>
<proteinExistence type="predicted"/>
<comment type="caution">
    <text evidence="4">The sequence shown here is derived from an EMBL/GenBank/DDBJ whole genome shotgun (WGS) entry which is preliminary data.</text>
</comment>
<dbReference type="AlphaFoldDB" id="A0A0W0H347"/>
<dbReference type="SUPFAM" id="SSF159501">
    <property type="entry name" value="EreA/ChaN-like"/>
    <property type="match status" value="1"/>
</dbReference>
<feature type="compositionally biased region" description="Pro residues" evidence="1">
    <location>
        <begin position="475"/>
        <end position="487"/>
    </location>
</feature>
<dbReference type="CDD" id="cd14729">
    <property type="entry name" value="RtxA-like"/>
    <property type="match status" value="1"/>
</dbReference>
<keyword evidence="2" id="KW-1133">Transmembrane helix</keyword>
<sequence>MSTANSLPNAADKAALKALATQVVQACPSLHDSAHETACSLLKKHGVTDLDPDDVYYHRFKSAQSSTKTFTGWEHVLEKPYESTTLTQLVIRRFRATDVDNADLLDLYGGFYTQGPVYGDFNETNEVHLHGNEVLKDFWDIKFDTLYTHQLDDFWHAHADDFRTLAKCNFLSKAVQAVDLKQLTADDFQTCISAVASNVTWPITRQMLQTEETPTQGLQVYALDVDGHVAFNLLRIVDPKGRQILYTPGDTPAFQALETPADMHWWVLGKMNNEQSRSAFLCHFPLSDRQAMQDNITDLMNRLVGTWGQSDHHLINRKNQAITADAFTWLRDRTRWSMYDEAQQLLTTQTQLQKKLWIGYLSAGLKVFGPMAAIGWVVALPVLGASIALTGLNIDQAVNGRTRAERKAGVTAAVLNGIAMLFNVVALAGPGPITEVGAEVDATEAAEMAKYKEVLQPDPVEEPSVAATSGETAPLPGPVEPAAPEPQIPSAWKRPQGLEGATPMSEGGRYSNIYSVKSNPSTVIKFKDAVYYVRFEADVNGDGSWAIIDPQNPHAFYGSRPVRLNAAGEWELAPRPSDAIRGGTPVDTITASEDSAVAKETMPTSYGSPTYRHTHSSLSTPYDLNNLRNYEVEIAMGGRDDRFKRIPKPGGGFTEFYMSDYSINPARTRILTAARNFFSRPFFIHTLPERPVLPTLTPEMSSVELIEKVFKTTQGLVVAESPGRVASLYLLIKDMPALARQGVKTLYLNRLFNDLHQLDLDTFANTGELSDNLQVYLREMDYRLPVRFNTQTLLTTARDYGIRVQATGCLANYKSFPVVVDEQMAKNFLTSEIIRLDQLKNGVGKWVALTEAQNTNTFRGVAGISEINGGISLRPVEELNAASPAIKMRLGPKVVNNAGPIPPLHPKPGVLDTDFALQVPVTEVALPHRYTFNAQEIERVLKTPGDYLLEQTQSVLTLIHRNRLNALVRSTIQSTADNGYFIDATQFPRLKGTVYGSLTELLQALDNQGMKLKGMPLIKLQVPAAEVGTNASAASTELSVSGTSMAATGNSQAMLPATSAPEIPAAWEANEILESQTPLNSPGKYQGIYRLKSDPAEAILHDGKPYYVRYETYRNGTSGWAIINPHAPNDAADSIAVRLNAYGLWETFSR</sequence>
<dbReference type="InterPro" id="IPR046673">
    <property type="entry name" value="ToxA_N"/>
</dbReference>
<evidence type="ECO:0000259" key="3">
    <source>
        <dbReference type="Pfam" id="PF20178"/>
    </source>
</evidence>
<feature type="domain" description="Dermonecrotic toxin N-terminal" evidence="3">
    <location>
        <begin position="25"/>
        <end position="286"/>
    </location>
</feature>
<protein>
    <recommendedName>
        <fullName evidence="3">Dermonecrotic toxin N-terminal domain-containing protein</fullName>
    </recommendedName>
</protein>
<name>A0A0W0H347_PSEFL</name>
<evidence type="ECO:0000313" key="4">
    <source>
        <dbReference type="EMBL" id="KTB55231.1"/>
    </source>
</evidence>
<evidence type="ECO:0000256" key="2">
    <source>
        <dbReference type="SAM" id="Phobius"/>
    </source>
</evidence>
<accession>A0A0W0H347</accession>